<feature type="non-terminal residue" evidence="1">
    <location>
        <position position="267"/>
    </location>
</feature>
<proteinExistence type="predicted"/>
<evidence type="ECO:0000313" key="1">
    <source>
        <dbReference type="EMBL" id="SVD56198.1"/>
    </source>
</evidence>
<protein>
    <recommendedName>
        <fullName evidence="2">Glycosyltransferase subfamily 4-like N-terminal domain-containing protein</fullName>
    </recommendedName>
</protein>
<dbReference type="SUPFAM" id="SSF53756">
    <property type="entry name" value="UDP-Glycosyltransferase/glycogen phosphorylase"/>
    <property type="match status" value="1"/>
</dbReference>
<gene>
    <name evidence="1" type="ORF">METZ01_LOCUS409052</name>
</gene>
<name>A0A382WDL8_9ZZZZ</name>
<dbReference type="EMBL" id="UINC01158579">
    <property type="protein sequence ID" value="SVD56198.1"/>
    <property type="molecule type" value="Genomic_DNA"/>
</dbReference>
<accession>A0A382WDL8</accession>
<sequence length="267" mass="29364">MHIAFYAPMKAPTHPAPSGDRRVAQLLWRALEEGGHDVSLASHFRAYDRAGNSRTQQALAREGGDIAAKLIAGWQADNAALRPDLWFSYHLYHKAPDWLGPAVCTALDIPYVIAEASYARKQTSGPYGAGLEASLHAIARADAILSFTPEDEEALRPVVKYQACLHRLVPFLNAAPYRAARDARPRHRDAIAQRHGLDPSRPWLLAVAMMRPGDKLASYRLLGRALDLIAEPPWQLLVAGDGPVRDNVEEALRPIGSDIVFFAGEQN</sequence>
<organism evidence="1">
    <name type="scientific">marine metagenome</name>
    <dbReference type="NCBI Taxonomy" id="408172"/>
    <lineage>
        <taxon>unclassified sequences</taxon>
        <taxon>metagenomes</taxon>
        <taxon>ecological metagenomes</taxon>
    </lineage>
</organism>
<dbReference type="Gene3D" id="3.40.50.2000">
    <property type="entry name" value="Glycogen Phosphorylase B"/>
    <property type="match status" value="2"/>
</dbReference>
<evidence type="ECO:0008006" key="2">
    <source>
        <dbReference type="Google" id="ProtNLM"/>
    </source>
</evidence>
<reference evidence="1" key="1">
    <citation type="submission" date="2018-05" db="EMBL/GenBank/DDBJ databases">
        <authorList>
            <person name="Lanie J.A."/>
            <person name="Ng W.-L."/>
            <person name="Kazmierczak K.M."/>
            <person name="Andrzejewski T.M."/>
            <person name="Davidsen T.M."/>
            <person name="Wayne K.J."/>
            <person name="Tettelin H."/>
            <person name="Glass J.I."/>
            <person name="Rusch D."/>
            <person name="Podicherti R."/>
            <person name="Tsui H.-C.T."/>
            <person name="Winkler M.E."/>
        </authorList>
    </citation>
    <scope>NUCLEOTIDE SEQUENCE</scope>
</reference>
<dbReference type="AlphaFoldDB" id="A0A382WDL8"/>